<dbReference type="SUPFAM" id="SSF48452">
    <property type="entry name" value="TPR-like"/>
    <property type="match status" value="2"/>
</dbReference>
<feature type="repeat" description="TPR" evidence="1">
    <location>
        <begin position="260"/>
        <end position="293"/>
    </location>
</feature>
<gene>
    <name evidence="4" type="ORF">ACFQ21_27600</name>
</gene>
<feature type="chain" id="PRO_5045339518" evidence="2">
    <location>
        <begin position="21"/>
        <end position="895"/>
    </location>
</feature>
<evidence type="ECO:0000256" key="2">
    <source>
        <dbReference type="SAM" id="SignalP"/>
    </source>
</evidence>
<accession>A0ABW3KDT2</accession>
<protein>
    <submittedName>
        <fullName evidence="4">CHAT domain-containing protein</fullName>
    </submittedName>
</protein>
<name>A0ABW3KDT2_9BACT</name>
<dbReference type="PROSITE" id="PS51257">
    <property type="entry name" value="PROKAR_LIPOPROTEIN"/>
    <property type="match status" value="1"/>
</dbReference>
<dbReference type="Gene3D" id="1.25.40.10">
    <property type="entry name" value="Tetratricopeptide repeat domain"/>
    <property type="match status" value="2"/>
</dbReference>
<dbReference type="SMART" id="SM00028">
    <property type="entry name" value="TPR"/>
    <property type="match status" value="6"/>
</dbReference>
<dbReference type="PROSITE" id="PS50005">
    <property type="entry name" value="TPR"/>
    <property type="match status" value="3"/>
</dbReference>
<dbReference type="RefSeq" id="WP_377585336.1">
    <property type="nucleotide sequence ID" value="NZ_JBHTKA010000015.1"/>
</dbReference>
<sequence length="895" mass="100366">MRRFLLLLSFPLLLSCYTQAQSITLVDQYLLNAEYDKALQQIDLALQKTSDSHTVALLQNKKAEALIRLGKLDQAEKILTGIYTPSTPGFQQAITQTTYGLLYMNQGRNDVAEDALQKATHLFDESNKAETLEAAQALAYLGNLYCATGKYTQAEEQLNMALSLRQKQLKENHELIAASYNDLGLTFTATDPDKALEYYEKALAIYQKVHGKQHPKIAIANTNIGFVYRKLELYGDAVNNFESALKIWEQVYTTAHPSKAFVLFNLGETYLKIGDAKAAEAFYMRALSMYQESYGKKHPEIARVLNAVASIHIPRNEFEKALNYYQQALQANINDYEATDITTQPRLKNFYDGNVLLYSLLGKAQALESQYYGRTLKFTNLSLALQTLQVCDTLIDKLRQLITNESDKILLGVIANEVYTDGVRIAHEAGNVALKKKTYFELAFYFAEKSKSAVLLEAISDANAKSFAGIPTDLLDEEKNLKTAIALCAQKLAQKPAADEEKYLRETSFSLNRSYEAFTKRLENQFPEYFNLKFNTSSPSIQQLQSKLDAHTALLSYFIDEKNNRLYIFQITQKKYSIIDHTLPAEFGKYITGMRNGIFFNDQKVFIKSAAKLSALLLPQHLPSGVQNLLVLPTGRLSIIPFEALFTNAVNETDSYNALPYLINRYTVRYEFSAGLILQKGGAQRTADTPSILLCAPVTFPEKDGLPELPGTESEVNEIARLFASQNYTNGLYIKDQADEKLVKSGKVKDYTYIHLATHGVVDESNPALSRIFLQSDIGSEDGNLFAGEIYNLDLNANLVTLSACQTGLGKISKGEGVIGLSRALVYAGAQNIIVSFWSVADESTSELMKNFYRKLLEEQNTTFCTSLRKAKLELVKNEKYAAPYYWAPFILIGF</sequence>
<dbReference type="InterPro" id="IPR024983">
    <property type="entry name" value="CHAT_dom"/>
</dbReference>
<evidence type="ECO:0000313" key="5">
    <source>
        <dbReference type="Proteomes" id="UP001597112"/>
    </source>
</evidence>
<organism evidence="4 5">
    <name type="scientific">Ohtaekwangia kribbensis</name>
    <dbReference type="NCBI Taxonomy" id="688913"/>
    <lineage>
        <taxon>Bacteria</taxon>
        <taxon>Pseudomonadati</taxon>
        <taxon>Bacteroidota</taxon>
        <taxon>Cytophagia</taxon>
        <taxon>Cytophagales</taxon>
        <taxon>Fulvivirgaceae</taxon>
        <taxon>Ohtaekwangia</taxon>
    </lineage>
</organism>
<reference evidence="5" key="1">
    <citation type="journal article" date="2019" name="Int. J. Syst. Evol. Microbiol.">
        <title>The Global Catalogue of Microorganisms (GCM) 10K type strain sequencing project: providing services to taxonomists for standard genome sequencing and annotation.</title>
        <authorList>
            <consortium name="The Broad Institute Genomics Platform"/>
            <consortium name="The Broad Institute Genome Sequencing Center for Infectious Disease"/>
            <person name="Wu L."/>
            <person name="Ma J."/>
        </authorList>
    </citation>
    <scope>NUCLEOTIDE SEQUENCE [LARGE SCALE GENOMIC DNA]</scope>
    <source>
        <strain evidence="5">CCUG 58938</strain>
    </source>
</reference>
<comment type="caution">
    <text evidence="4">The sequence shown here is derived from an EMBL/GenBank/DDBJ whole genome shotgun (WGS) entry which is preliminary data.</text>
</comment>
<dbReference type="Pfam" id="PF12770">
    <property type="entry name" value="CHAT"/>
    <property type="match status" value="1"/>
</dbReference>
<keyword evidence="2" id="KW-0732">Signal</keyword>
<keyword evidence="1" id="KW-0802">TPR repeat</keyword>
<dbReference type="PANTHER" id="PTHR10098:SF108">
    <property type="entry name" value="TETRATRICOPEPTIDE REPEAT PROTEIN 28"/>
    <property type="match status" value="1"/>
</dbReference>
<dbReference type="PANTHER" id="PTHR10098">
    <property type="entry name" value="RAPSYN-RELATED"/>
    <property type="match status" value="1"/>
</dbReference>
<feature type="domain" description="CHAT" evidence="3">
    <location>
        <begin position="610"/>
        <end position="894"/>
    </location>
</feature>
<feature type="repeat" description="TPR" evidence="1">
    <location>
        <begin position="302"/>
        <end position="335"/>
    </location>
</feature>
<proteinExistence type="predicted"/>
<evidence type="ECO:0000256" key="1">
    <source>
        <dbReference type="PROSITE-ProRule" id="PRU00339"/>
    </source>
</evidence>
<feature type="signal peptide" evidence="2">
    <location>
        <begin position="1"/>
        <end position="20"/>
    </location>
</feature>
<dbReference type="InterPro" id="IPR011990">
    <property type="entry name" value="TPR-like_helical_dom_sf"/>
</dbReference>
<evidence type="ECO:0000313" key="4">
    <source>
        <dbReference type="EMBL" id="MFD1003122.1"/>
    </source>
</evidence>
<keyword evidence="5" id="KW-1185">Reference proteome</keyword>
<dbReference type="Proteomes" id="UP001597112">
    <property type="component" value="Unassembled WGS sequence"/>
</dbReference>
<dbReference type="Pfam" id="PF13424">
    <property type="entry name" value="TPR_12"/>
    <property type="match status" value="2"/>
</dbReference>
<feature type="repeat" description="TPR" evidence="1">
    <location>
        <begin position="135"/>
        <end position="168"/>
    </location>
</feature>
<evidence type="ECO:0000259" key="3">
    <source>
        <dbReference type="Pfam" id="PF12770"/>
    </source>
</evidence>
<dbReference type="EMBL" id="JBHTKA010000015">
    <property type="protein sequence ID" value="MFD1003122.1"/>
    <property type="molecule type" value="Genomic_DNA"/>
</dbReference>
<dbReference type="InterPro" id="IPR019734">
    <property type="entry name" value="TPR_rpt"/>
</dbReference>